<comment type="caution">
    <text evidence="7">The sequence shown here is derived from an EMBL/GenBank/DDBJ whole genome shotgun (WGS) entry which is preliminary data.</text>
</comment>
<dbReference type="PANTHER" id="PTHR30417">
    <property type="entry name" value="N-ACETYLMURAMOYL-L-ALANINE AMIDASE AMID"/>
    <property type="match status" value="1"/>
</dbReference>
<proteinExistence type="inferred from homology"/>
<dbReference type="Proteomes" id="UP001524587">
    <property type="component" value="Unassembled WGS sequence"/>
</dbReference>
<keyword evidence="8" id="KW-1185">Reference proteome</keyword>
<reference evidence="7 8" key="1">
    <citation type="submission" date="2022-06" db="EMBL/GenBank/DDBJ databases">
        <title>Endosaccharibacter gen. nov., sp. nov., endophytic bacteria isolated from sugarcane.</title>
        <authorList>
            <person name="Pitiwittayakul N."/>
            <person name="Yukphan P."/>
            <person name="Charoenyingcharoen P."/>
            <person name="Tanasupawat S."/>
        </authorList>
    </citation>
    <scope>NUCLEOTIDE SEQUENCE [LARGE SCALE GENOMIC DNA]</scope>
    <source>
        <strain evidence="7 8">KSS8</strain>
    </source>
</reference>
<evidence type="ECO:0000259" key="6">
    <source>
        <dbReference type="SMART" id="SM00644"/>
    </source>
</evidence>
<dbReference type="Gene3D" id="1.10.101.10">
    <property type="entry name" value="PGBD-like superfamily/PGBD"/>
    <property type="match status" value="1"/>
</dbReference>
<name>A0ABT1W5K0_9PROT</name>
<gene>
    <name evidence="7" type="ORF">NFI95_06820</name>
</gene>
<evidence type="ECO:0000313" key="7">
    <source>
        <dbReference type="EMBL" id="MCQ8278159.1"/>
    </source>
</evidence>
<dbReference type="CDD" id="cd06583">
    <property type="entry name" value="PGRP"/>
    <property type="match status" value="1"/>
</dbReference>
<dbReference type="InterPro" id="IPR051206">
    <property type="entry name" value="NAMLAA_amidase_2"/>
</dbReference>
<dbReference type="EC" id="3.5.1.28" evidence="3"/>
<sequence>MSAIIDLPSPNCRARPDGAVIDTLVLHYTGMQSGQAAIDRLRDPAAEVSSHYVVEEDGRVFRLVAERLRAAHAGISNWRGRAMLNDSSIGIEIVNPGHEWGYRPFPPAQIDAVRALCLGILDRHPIEQRRIVGHSDIAPDRKQDPGELFPWATLAASGIGLFPHGVADAGTENPVSGATRLAPIRARLRSIGFGIDEEGEMDQALRIVLLAFQRRWRPETVNGLADAGTVARLDAVAALYA</sequence>
<accession>A0ABT1W5K0</accession>
<evidence type="ECO:0000256" key="3">
    <source>
        <dbReference type="ARBA" id="ARBA00011901"/>
    </source>
</evidence>
<keyword evidence="4" id="KW-0378">Hydrolase</keyword>
<evidence type="ECO:0000313" key="8">
    <source>
        <dbReference type="Proteomes" id="UP001524587"/>
    </source>
</evidence>
<dbReference type="InterPro" id="IPR036505">
    <property type="entry name" value="Amidase/PGRP_sf"/>
</dbReference>
<evidence type="ECO:0000256" key="2">
    <source>
        <dbReference type="ARBA" id="ARBA00007553"/>
    </source>
</evidence>
<evidence type="ECO:0000256" key="1">
    <source>
        <dbReference type="ARBA" id="ARBA00001561"/>
    </source>
</evidence>
<dbReference type="SUPFAM" id="SSF55846">
    <property type="entry name" value="N-acetylmuramoyl-L-alanine amidase-like"/>
    <property type="match status" value="1"/>
</dbReference>
<dbReference type="SMART" id="SM00644">
    <property type="entry name" value="Ami_2"/>
    <property type="match status" value="1"/>
</dbReference>
<protein>
    <recommendedName>
        <fullName evidence="3">N-acetylmuramoyl-L-alanine amidase</fullName>
        <ecNumber evidence="3">3.5.1.28</ecNumber>
    </recommendedName>
</protein>
<dbReference type="Pfam" id="PF01510">
    <property type="entry name" value="Amidase_2"/>
    <property type="match status" value="1"/>
</dbReference>
<comment type="similarity">
    <text evidence="2">Belongs to the N-acetylmuramoyl-L-alanine amidase 2 family.</text>
</comment>
<evidence type="ECO:0000256" key="5">
    <source>
        <dbReference type="ARBA" id="ARBA00023316"/>
    </source>
</evidence>
<dbReference type="RefSeq" id="WP_422863619.1">
    <property type="nucleotide sequence ID" value="NZ_JAMSKV010000004.1"/>
</dbReference>
<dbReference type="InterPro" id="IPR036366">
    <property type="entry name" value="PGBDSf"/>
</dbReference>
<dbReference type="PANTHER" id="PTHR30417:SF1">
    <property type="entry name" value="N-ACETYLMURAMOYL-L-ALANINE AMIDASE AMID"/>
    <property type="match status" value="1"/>
</dbReference>
<dbReference type="InterPro" id="IPR002502">
    <property type="entry name" value="Amidase_domain"/>
</dbReference>
<dbReference type="EMBL" id="JAMSKV010000004">
    <property type="protein sequence ID" value="MCQ8278159.1"/>
    <property type="molecule type" value="Genomic_DNA"/>
</dbReference>
<comment type="catalytic activity">
    <reaction evidence="1">
        <text>Hydrolyzes the link between N-acetylmuramoyl residues and L-amino acid residues in certain cell-wall glycopeptides.</text>
        <dbReference type="EC" id="3.5.1.28"/>
    </reaction>
</comment>
<dbReference type="SUPFAM" id="SSF47090">
    <property type="entry name" value="PGBD-like"/>
    <property type="match status" value="1"/>
</dbReference>
<organism evidence="7 8">
    <name type="scientific">Endosaccharibacter trunci</name>
    <dbReference type="NCBI Taxonomy" id="2812733"/>
    <lineage>
        <taxon>Bacteria</taxon>
        <taxon>Pseudomonadati</taxon>
        <taxon>Pseudomonadota</taxon>
        <taxon>Alphaproteobacteria</taxon>
        <taxon>Acetobacterales</taxon>
        <taxon>Acetobacteraceae</taxon>
        <taxon>Endosaccharibacter</taxon>
    </lineage>
</organism>
<evidence type="ECO:0000256" key="4">
    <source>
        <dbReference type="ARBA" id="ARBA00022801"/>
    </source>
</evidence>
<keyword evidence="5" id="KW-0961">Cell wall biogenesis/degradation</keyword>
<dbReference type="Gene3D" id="3.40.80.10">
    <property type="entry name" value="Peptidoglycan recognition protein-like"/>
    <property type="match status" value="1"/>
</dbReference>
<dbReference type="InterPro" id="IPR036365">
    <property type="entry name" value="PGBD-like_sf"/>
</dbReference>
<feature type="domain" description="N-acetylmuramoyl-L-alanine amidase" evidence="6">
    <location>
        <begin position="9"/>
        <end position="146"/>
    </location>
</feature>